<dbReference type="InterPro" id="IPR029044">
    <property type="entry name" value="Nucleotide-diphossugar_trans"/>
</dbReference>
<protein>
    <submittedName>
        <fullName evidence="5">Cellulose synthase/poly-beta-1,6-N-acetylglucosamine synthase-like glycosyltransferase</fullName>
    </submittedName>
</protein>
<evidence type="ECO:0000313" key="6">
    <source>
        <dbReference type="Proteomes" id="UP000809829"/>
    </source>
</evidence>
<sequence>MTNYVFSLSSILIWCMLIYHIGLMQGGFFHSLSFFRRSKTFKVVPDEALPTVSILIPAHNEEVVIYDTLIAMTKLYYPKNKLEIIVVNDNCSDETTPICQLLASRYSNIKVVETREPFKGKGKSSALNEGLQHSTGDVIVVYDADNMPEKYAVYHLAVALMKDPQAGAVVGKFRVVNATKNLLTRFINIETLCFQWMAQAGRWFWFKMCTIPGTNFAIRRSILESLGGWDVKALSEDTELSIRVYNLGYYIRFYPRAITWEQEPESWRVWWRQRTRWARGNLYVVVKYVKGFRNLEHKKVYIDLIYLFYTYVLFLVGVLLSNGLLIANLLFDLHLQHGGTMLTLMVLAFCIFLTQVSLALAIETNQLTVKNVLVLFLMYFTYSQIWILLVIHASFLEFKRMVFKQEIKWYKTARFEQKPQVEKERGVS</sequence>
<evidence type="ECO:0000313" key="5">
    <source>
        <dbReference type="EMBL" id="MBM7702395.1"/>
    </source>
</evidence>
<proteinExistence type="inferred from homology"/>
<comment type="caution">
    <text evidence="5">The sequence shown here is derived from an EMBL/GenBank/DDBJ whole genome shotgun (WGS) entry which is preliminary data.</text>
</comment>
<dbReference type="CDD" id="cd06423">
    <property type="entry name" value="CESA_like"/>
    <property type="match status" value="1"/>
</dbReference>
<evidence type="ECO:0000256" key="3">
    <source>
        <dbReference type="ARBA" id="ARBA00022679"/>
    </source>
</evidence>
<dbReference type="Proteomes" id="UP000809829">
    <property type="component" value="Unassembled WGS sequence"/>
</dbReference>
<feature type="transmembrane region" description="Helical" evidence="4">
    <location>
        <begin position="340"/>
        <end position="360"/>
    </location>
</feature>
<keyword evidence="3" id="KW-0808">Transferase</keyword>
<keyword evidence="4" id="KW-0812">Transmembrane</keyword>
<reference evidence="5 6" key="1">
    <citation type="submission" date="2021-01" db="EMBL/GenBank/DDBJ databases">
        <title>Genomic Encyclopedia of Type Strains, Phase IV (KMG-IV): sequencing the most valuable type-strain genomes for metagenomic binning, comparative biology and taxonomic classification.</title>
        <authorList>
            <person name="Goeker M."/>
        </authorList>
    </citation>
    <scope>NUCLEOTIDE SEQUENCE [LARGE SCALE GENOMIC DNA]</scope>
    <source>
        <strain evidence="5 6">DSM 104297</strain>
    </source>
</reference>
<evidence type="ECO:0000256" key="4">
    <source>
        <dbReference type="SAM" id="Phobius"/>
    </source>
</evidence>
<accession>A0ABS2QSN0</accession>
<feature type="transmembrane region" description="Helical" evidence="4">
    <location>
        <begin position="372"/>
        <end position="395"/>
    </location>
</feature>
<dbReference type="Gene3D" id="3.90.550.10">
    <property type="entry name" value="Spore Coat Polysaccharide Biosynthesis Protein SpsA, Chain A"/>
    <property type="match status" value="1"/>
</dbReference>
<organism evidence="5 6">
    <name type="scientific">Priestia iocasae</name>
    <dbReference type="NCBI Taxonomy" id="2291674"/>
    <lineage>
        <taxon>Bacteria</taxon>
        <taxon>Bacillati</taxon>
        <taxon>Bacillota</taxon>
        <taxon>Bacilli</taxon>
        <taxon>Bacillales</taxon>
        <taxon>Bacillaceae</taxon>
        <taxon>Priestia</taxon>
    </lineage>
</organism>
<gene>
    <name evidence="5" type="ORF">JOC83_001229</name>
</gene>
<dbReference type="Pfam" id="PF13641">
    <property type="entry name" value="Glyco_tranf_2_3"/>
    <property type="match status" value="1"/>
</dbReference>
<keyword evidence="4" id="KW-1133">Transmembrane helix</keyword>
<name>A0ABS2QSN0_9BACI</name>
<dbReference type="RefSeq" id="WP_205185319.1">
    <property type="nucleotide sequence ID" value="NZ_JAFBFC010000002.1"/>
</dbReference>
<feature type="transmembrane region" description="Helical" evidence="4">
    <location>
        <begin position="6"/>
        <end position="29"/>
    </location>
</feature>
<dbReference type="PANTHER" id="PTHR43630">
    <property type="entry name" value="POLY-BETA-1,6-N-ACETYL-D-GLUCOSAMINE SYNTHASE"/>
    <property type="match status" value="1"/>
</dbReference>
<feature type="transmembrane region" description="Helical" evidence="4">
    <location>
        <begin position="300"/>
        <end position="320"/>
    </location>
</feature>
<comment type="similarity">
    <text evidence="1">Belongs to the glycosyltransferase 2 family.</text>
</comment>
<dbReference type="EMBL" id="JAFBFC010000002">
    <property type="protein sequence ID" value="MBM7702395.1"/>
    <property type="molecule type" value="Genomic_DNA"/>
</dbReference>
<keyword evidence="6" id="KW-1185">Reference proteome</keyword>
<evidence type="ECO:0000256" key="1">
    <source>
        <dbReference type="ARBA" id="ARBA00006739"/>
    </source>
</evidence>
<keyword evidence="4" id="KW-0472">Membrane</keyword>
<evidence type="ECO:0000256" key="2">
    <source>
        <dbReference type="ARBA" id="ARBA00022676"/>
    </source>
</evidence>
<dbReference type="PANTHER" id="PTHR43630:SF1">
    <property type="entry name" value="POLY-BETA-1,6-N-ACETYL-D-GLUCOSAMINE SYNTHASE"/>
    <property type="match status" value="1"/>
</dbReference>
<keyword evidence="2" id="KW-0328">Glycosyltransferase</keyword>
<dbReference type="SUPFAM" id="SSF53448">
    <property type="entry name" value="Nucleotide-diphospho-sugar transferases"/>
    <property type="match status" value="1"/>
</dbReference>